<reference evidence="3 4" key="1">
    <citation type="submission" date="2019-03" db="EMBL/GenBank/DDBJ databases">
        <title>Genomic Encyclopedia of Type Strains, Phase IV (KMG-IV): sequencing the most valuable type-strain genomes for metagenomic binning, comparative biology and taxonomic classification.</title>
        <authorList>
            <person name="Goeker M."/>
        </authorList>
    </citation>
    <scope>NUCLEOTIDE SEQUENCE [LARGE SCALE GENOMIC DNA]</scope>
    <source>
        <strain evidence="3 4">DSM 16998</strain>
    </source>
</reference>
<comment type="caution">
    <text evidence="3">The sequence shown here is derived from an EMBL/GenBank/DDBJ whole genome shotgun (WGS) entry which is preliminary data.</text>
</comment>
<evidence type="ECO:0000256" key="1">
    <source>
        <dbReference type="ARBA" id="ARBA00008645"/>
    </source>
</evidence>
<keyword evidence="4" id="KW-1185">Reference proteome</keyword>
<dbReference type="InterPro" id="IPR029058">
    <property type="entry name" value="AB_hydrolase_fold"/>
</dbReference>
<comment type="similarity">
    <text evidence="1">Belongs to the AB hydrolase superfamily.</text>
</comment>
<dbReference type="OrthoDB" id="8680283at2"/>
<sequence length="271" mass="29269">MNPLDRNHVRSIGQQGPVLLYAHGFGCHQGMWSGITPAFESSHRQILLDYTGSGPASDSVPFDTQRYGRLEGYAQDLIEVCDALGLSQGVTLVAHSVSCSIGILAHLQRPNLFERMILIGPSPCFLNHPPDYQGGFEAADLEGLLELMDQNYLGWASYLAPVVAGAGGASTGAELERSFCSTDPVTARVFARATFFADNRADLHKVHCPSLILQHANDALAPQSVGQYLHRALANSRYEVLDVAGHCAHMSHPELVIDAMRRYLADTAGAA</sequence>
<name>A0A4V3CSU1_9BURK</name>
<accession>A0A4V3CSU1</accession>
<dbReference type="SUPFAM" id="SSF53474">
    <property type="entry name" value="alpha/beta-Hydrolases"/>
    <property type="match status" value="1"/>
</dbReference>
<dbReference type="AlphaFoldDB" id="A0A4V3CSU1"/>
<proteinExistence type="inferred from homology"/>
<dbReference type="PANTHER" id="PTHR43039">
    <property type="entry name" value="ESTERASE-RELATED"/>
    <property type="match status" value="1"/>
</dbReference>
<gene>
    <name evidence="3" type="ORF">DES47_1094</name>
</gene>
<evidence type="ECO:0000313" key="4">
    <source>
        <dbReference type="Proteomes" id="UP000295361"/>
    </source>
</evidence>
<evidence type="ECO:0000259" key="2">
    <source>
        <dbReference type="Pfam" id="PF12697"/>
    </source>
</evidence>
<dbReference type="EMBL" id="SNXS01000009">
    <property type="protein sequence ID" value="TDP62024.1"/>
    <property type="molecule type" value="Genomic_DNA"/>
</dbReference>
<dbReference type="Gene3D" id="3.40.50.1820">
    <property type="entry name" value="alpha/beta hydrolase"/>
    <property type="match status" value="1"/>
</dbReference>
<dbReference type="InterPro" id="IPR000073">
    <property type="entry name" value="AB_hydrolase_1"/>
</dbReference>
<evidence type="ECO:0000313" key="3">
    <source>
        <dbReference type="EMBL" id="TDP62024.1"/>
    </source>
</evidence>
<dbReference type="InParanoid" id="A0A4V3CSU1"/>
<organism evidence="3 4">
    <name type="scientific">Roseateles toxinivorans</name>
    <dbReference type="NCBI Taxonomy" id="270368"/>
    <lineage>
        <taxon>Bacteria</taxon>
        <taxon>Pseudomonadati</taxon>
        <taxon>Pseudomonadota</taxon>
        <taxon>Betaproteobacteria</taxon>
        <taxon>Burkholderiales</taxon>
        <taxon>Sphaerotilaceae</taxon>
        <taxon>Roseateles</taxon>
    </lineage>
</organism>
<dbReference type="RefSeq" id="WP_133703221.1">
    <property type="nucleotide sequence ID" value="NZ_SNXS01000009.1"/>
</dbReference>
<protein>
    <submittedName>
        <fullName evidence="3">Sigma-B regulation protein RsbQ</fullName>
    </submittedName>
</protein>
<dbReference type="Pfam" id="PF12697">
    <property type="entry name" value="Abhydrolase_6"/>
    <property type="match status" value="1"/>
</dbReference>
<feature type="domain" description="AB hydrolase-1" evidence="2">
    <location>
        <begin position="20"/>
        <end position="259"/>
    </location>
</feature>
<dbReference type="Proteomes" id="UP000295361">
    <property type="component" value="Unassembled WGS sequence"/>
</dbReference>